<feature type="compositionally biased region" description="Basic and acidic residues" evidence="7">
    <location>
        <begin position="1"/>
        <end position="11"/>
    </location>
</feature>
<feature type="compositionally biased region" description="Low complexity" evidence="7">
    <location>
        <begin position="629"/>
        <end position="665"/>
    </location>
</feature>
<feature type="region of interest" description="Disordered" evidence="7">
    <location>
        <begin position="184"/>
        <end position="256"/>
    </location>
</feature>
<feature type="region of interest" description="Disordered" evidence="7">
    <location>
        <begin position="576"/>
        <end position="681"/>
    </location>
</feature>
<dbReference type="PANTHER" id="PTHR11254:SF67">
    <property type="entry name" value="E3 UBIQUITIN-PROTEIN LIGASE HUWE1"/>
    <property type="match status" value="1"/>
</dbReference>
<feature type="compositionally biased region" description="Acidic residues" evidence="7">
    <location>
        <begin position="616"/>
        <end position="628"/>
    </location>
</feature>
<organism evidence="9 10">
    <name type="scientific">Syncephalis pseudoplumigaleata</name>
    <dbReference type="NCBI Taxonomy" id="1712513"/>
    <lineage>
        <taxon>Eukaryota</taxon>
        <taxon>Fungi</taxon>
        <taxon>Fungi incertae sedis</taxon>
        <taxon>Zoopagomycota</taxon>
        <taxon>Zoopagomycotina</taxon>
        <taxon>Zoopagomycetes</taxon>
        <taxon>Zoopagales</taxon>
        <taxon>Piptocephalidaceae</taxon>
        <taxon>Syncephalis</taxon>
    </lineage>
</organism>
<feature type="compositionally biased region" description="Acidic residues" evidence="7">
    <location>
        <begin position="31"/>
        <end position="47"/>
    </location>
</feature>
<dbReference type="InterPro" id="IPR000569">
    <property type="entry name" value="HECT_dom"/>
</dbReference>
<dbReference type="EMBL" id="KZ990158">
    <property type="protein sequence ID" value="RKP24558.1"/>
    <property type="molecule type" value="Genomic_DNA"/>
</dbReference>
<feature type="compositionally biased region" description="Basic and acidic residues" evidence="7">
    <location>
        <begin position="576"/>
        <end position="615"/>
    </location>
</feature>
<keyword evidence="10" id="KW-1185">Reference proteome</keyword>
<keyword evidence="4" id="KW-0808">Transferase</keyword>
<evidence type="ECO:0000256" key="5">
    <source>
        <dbReference type="ARBA" id="ARBA00022786"/>
    </source>
</evidence>
<dbReference type="InterPro" id="IPR035983">
    <property type="entry name" value="Hect_E3_ubiquitin_ligase"/>
</dbReference>
<protein>
    <recommendedName>
        <fullName evidence="3">HECT-type E3 ubiquitin transferase</fullName>
        <ecNumber evidence="3">2.3.2.26</ecNumber>
    </recommendedName>
</protein>
<reference evidence="10" key="1">
    <citation type="journal article" date="2018" name="Nat. Microbiol.">
        <title>Leveraging single-cell genomics to expand the fungal tree of life.</title>
        <authorList>
            <person name="Ahrendt S.R."/>
            <person name="Quandt C.A."/>
            <person name="Ciobanu D."/>
            <person name="Clum A."/>
            <person name="Salamov A."/>
            <person name="Andreopoulos B."/>
            <person name="Cheng J.F."/>
            <person name="Woyke T."/>
            <person name="Pelin A."/>
            <person name="Henrissat B."/>
            <person name="Reynolds N.K."/>
            <person name="Benny G.L."/>
            <person name="Smith M.E."/>
            <person name="James T.Y."/>
            <person name="Grigoriev I.V."/>
        </authorList>
    </citation>
    <scope>NUCLEOTIDE SEQUENCE [LARGE SCALE GENOMIC DNA]</scope>
    <source>
        <strain evidence="10">Benny S71-1</strain>
    </source>
</reference>
<proteinExistence type="predicted"/>
<dbReference type="Gene3D" id="3.90.1750.10">
    <property type="entry name" value="Hect, E3 ligase catalytic domains"/>
    <property type="match status" value="1"/>
</dbReference>
<feature type="region of interest" description="Disordered" evidence="7">
    <location>
        <begin position="1072"/>
        <end position="1093"/>
    </location>
</feature>
<dbReference type="EC" id="2.3.2.26" evidence="3"/>
<dbReference type="Pfam" id="PF14377">
    <property type="entry name" value="UBM"/>
    <property type="match status" value="2"/>
</dbReference>
<dbReference type="InterPro" id="IPR025527">
    <property type="entry name" value="HUWE1/Rev1_UBM"/>
</dbReference>
<dbReference type="OrthoDB" id="8068875at2759"/>
<accession>A0A4P9YXC2</accession>
<feature type="region of interest" description="Disordered" evidence="7">
    <location>
        <begin position="1"/>
        <end position="81"/>
    </location>
</feature>
<comment type="caution">
    <text evidence="6">Lacks conserved residue(s) required for the propagation of feature annotation.</text>
</comment>
<feature type="non-terminal residue" evidence="9">
    <location>
        <position position="1"/>
    </location>
</feature>
<dbReference type="PANTHER" id="PTHR11254">
    <property type="entry name" value="HECT DOMAIN UBIQUITIN-PROTEIN LIGASE"/>
    <property type="match status" value="1"/>
</dbReference>
<feature type="compositionally biased region" description="Basic residues" evidence="7">
    <location>
        <begin position="12"/>
        <end position="22"/>
    </location>
</feature>
<dbReference type="SUPFAM" id="SSF56204">
    <property type="entry name" value="Hect, E3 ligase catalytic domain"/>
    <property type="match status" value="1"/>
</dbReference>
<feature type="compositionally biased region" description="Acidic residues" evidence="7">
    <location>
        <begin position="56"/>
        <end position="67"/>
    </location>
</feature>
<comment type="pathway">
    <text evidence="2">Protein modification; protein ubiquitination.</text>
</comment>
<feature type="compositionally biased region" description="Acidic residues" evidence="7">
    <location>
        <begin position="209"/>
        <end position="247"/>
    </location>
</feature>
<dbReference type="GO" id="GO:0000209">
    <property type="term" value="P:protein polyubiquitination"/>
    <property type="evidence" value="ECO:0007669"/>
    <property type="project" value="TreeGrafter"/>
</dbReference>
<dbReference type="GO" id="GO:0006511">
    <property type="term" value="P:ubiquitin-dependent protein catabolic process"/>
    <property type="evidence" value="ECO:0007669"/>
    <property type="project" value="TreeGrafter"/>
</dbReference>
<dbReference type="Proteomes" id="UP000278143">
    <property type="component" value="Unassembled WGS sequence"/>
</dbReference>
<keyword evidence="5 6" id="KW-0833">Ubl conjugation pathway</keyword>
<feature type="region of interest" description="Disordered" evidence="7">
    <location>
        <begin position="829"/>
        <end position="873"/>
    </location>
</feature>
<feature type="region of interest" description="Disordered" evidence="7">
    <location>
        <begin position="285"/>
        <end position="304"/>
    </location>
</feature>
<gene>
    <name evidence="9" type="ORF">SYNPS1DRAFT_29682</name>
</gene>
<feature type="compositionally biased region" description="Low complexity" evidence="7">
    <location>
        <begin position="730"/>
        <end position="748"/>
    </location>
</feature>
<feature type="non-terminal residue" evidence="9">
    <location>
        <position position="1513"/>
    </location>
</feature>
<dbReference type="GO" id="GO:0061630">
    <property type="term" value="F:ubiquitin protein ligase activity"/>
    <property type="evidence" value="ECO:0007669"/>
    <property type="project" value="UniProtKB-EC"/>
</dbReference>
<dbReference type="GO" id="GO:0005737">
    <property type="term" value="C:cytoplasm"/>
    <property type="evidence" value="ECO:0007669"/>
    <property type="project" value="TreeGrafter"/>
</dbReference>
<evidence type="ECO:0000256" key="7">
    <source>
        <dbReference type="SAM" id="MobiDB-lite"/>
    </source>
</evidence>
<feature type="compositionally biased region" description="Low complexity" evidence="7">
    <location>
        <begin position="837"/>
        <end position="865"/>
    </location>
</feature>
<comment type="catalytic activity">
    <reaction evidence="1">
        <text>S-ubiquitinyl-[E2 ubiquitin-conjugating enzyme]-L-cysteine + [acceptor protein]-L-lysine = [E2 ubiquitin-conjugating enzyme]-L-cysteine + N(6)-ubiquitinyl-[acceptor protein]-L-lysine.</text>
        <dbReference type="EC" id="2.3.2.26"/>
    </reaction>
</comment>
<dbReference type="PROSITE" id="PS50237">
    <property type="entry name" value="HECT"/>
    <property type="match status" value="1"/>
</dbReference>
<sequence length="1513" mass="164605">EIVVHEPYDDRHRHRHHHRHHHHDFDSGTATEDDDDAHHDDDDDDDDVHPSTGASIDDEHDDDDDEHDTISIPGEFMDDVDRENELMRMIGEHELRDIEHHDDDDDDGHGGHGADGAVFARLDPHELSSIFGHIDWHAGNFNGAFASGDHDDGHPSGGAHGERRASATAPAGMALGRALRRAVEGVGDRGGGDDDDDDADDVHHHNDDDGNVDDIDDGDVDDDEDDDGDGVMDDDDDDDDDDDEADQDNPLLLEGRFPVTWSVEGLDEEENPLIIMDPLLTTAGGTGSHAPHRRRSIHQGGVLGGGARRTYRLNRPGLFGFELGVGGGGGGVGGILDDDAREPPWLREPIRYSPLEDEGRLFRLGSHVRDVSRHPLLTTSGHARSASHAHHPLAATTTTTAAAASTGLVGGSAMGAHATVPLLNGQSGALHVTSRLRDIHGWRTFEDILGGNASHNAVQLLEQLLGQHGRHGAEFEIIDGLGGHHHHHRDRHRIEASIGAGTSGAPATTTEAVVAPTVENRIAQALAIIQESCPLSTRDRWHQMVQLIYGETMVEKASRLVNHLLNAMMPIAREEERQRLEEARQRQEAEQAAAKEKEEKEKKEKKEAEEQRRKEEEEEVEVVEETAMEAEPAPTTTTTTTEEAAPTTTTAEEAPASAPATAAEEVTAEVEEAPATETAEEAPAERMTVMVNGQLVDISDTGIDPTFLEALPDDLREEVIQQHLREQRLAASRPSTTTSTAATAAGAAATSTTAAATAAAASTANAPIDTETEGDALGISEEFLNALPPDIRAEVLREEQRQLSPTTHTAAVPSPPFVIGGHRTRIGGTARARDGTHAAATTTTEAAASATATGTTTTTAAATTGDSRPTPPVHRDAVAIVDRQGTAALMRLLFGRSQPLFSKDLYQRVLLNLCENGKTRLDILALLLAMIHEGSQTSAAFSTSFDHLVQRARTSATAATATATATATEGSPTTTMTTLGSHLGDQDINTILRHSLELISHLVGGNDRCLQYFLVEHEHVKRLGRERLPKSPLVTLLNLLDHPAFLHQSALLDQLMHLISTITRPLPALMKKEEARRASSSTTTTTTSTPIYKPPHIPDSAYRAVSRVLALDICSMRAFQCTILTIQHLAALGQHGFDVMVDELMTNAARWSEATMHDLAQLLTVLGPSSTSSADMPVEDAAAAATTLSSSSTAAKEGGAAGTSEETLNVILLKFSPASARQAKLLRILKTIDYLFVTPPHKDRAPATDADTEKENVARLQAVYDRLSLDVLWQRLGECLTRLQDNADTIRVATVLLPLIESFMVVSKHTVLEAVATRAGERSATGADMLPASSRDSRHSPPTSTTSDPADGFFRFIEDHRKILNMLVRHNPGLMNGSFSLLVHNPKVLEFDNKRKYFSQQLHKRTQQQRVQHYSTLHLNVRRQYVFEDSFHQWQGRTGDEIKYGKLNVRFYNEEGVDAGGVSREWFQVLSRQMFNPNYALFVASAVDSVTYQPNPSSWVNPDHLLYFKFIGR</sequence>
<feature type="region of interest" description="Disordered" evidence="7">
    <location>
        <begin position="727"/>
        <end position="748"/>
    </location>
</feature>
<feature type="compositionally biased region" description="Acidic residues" evidence="7">
    <location>
        <begin position="666"/>
        <end position="681"/>
    </location>
</feature>
<feature type="compositionally biased region" description="Low complexity" evidence="7">
    <location>
        <begin position="1079"/>
        <end position="1089"/>
    </location>
</feature>
<evidence type="ECO:0000313" key="10">
    <source>
        <dbReference type="Proteomes" id="UP000278143"/>
    </source>
</evidence>
<evidence type="ECO:0000256" key="2">
    <source>
        <dbReference type="ARBA" id="ARBA00004906"/>
    </source>
</evidence>
<evidence type="ECO:0000313" key="9">
    <source>
        <dbReference type="EMBL" id="RKP24558.1"/>
    </source>
</evidence>
<evidence type="ECO:0000256" key="6">
    <source>
        <dbReference type="PROSITE-ProRule" id="PRU00104"/>
    </source>
</evidence>
<feature type="domain" description="HECT" evidence="8">
    <location>
        <begin position="1438"/>
        <end position="1513"/>
    </location>
</feature>
<evidence type="ECO:0000256" key="1">
    <source>
        <dbReference type="ARBA" id="ARBA00000885"/>
    </source>
</evidence>
<dbReference type="GO" id="GO:0005634">
    <property type="term" value="C:nucleus"/>
    <property type="evidence" value="ECO:0007669"/>
    <property type="project" value="TreeGrafter"/>
</dbReference>
<evidence type="ECO:0000256" key="4">
    <source>
        <dbReference type="ARBA" id="ARBA00022679"/>
    </source>
</evidence>
<feature type="region of interest" description="Disordered" evidence="7">
    <location>
        <begin position="1323"/>
        <end position="1350"/>
    </location>
</feature>
<evidence type="ECO:0000256" key="3">
    <source>
        <dbReference type="ARBA" id="ARBA00012485"/>
    </source>
</evidence>
<evidence type="ECO:0000259" key="8">
    <source>
        <dbReference type="PROSITE" id="PS50237"/>
    </source>
</evidence>
<dbReference type="InterPro" id="IPR050409">
    <property type="entry name" value="E3_ubiq-protein_ligase"/>
</dbReference>
<name>A0A4P9YXC2_9FUNG</name>